<feature type="domain" description="Gfo/Idh/MocA-like oxidoreductase N-terminal" evidence="1">
    <location>
        <begin position="5"/>
        <end position="115"/>
    </location>
</feature>
<dbReference type="EMBL" id="RBIN01000002">
    <property type="protein sequence ID" value="RKR06785.1"/>
    <property type="molecule type" value="Genomic_DNA"/>
</dbReference>
<dbReference type="AlphaFoldDB" id="A0A420X009"/>
<evidence type="ECO:0000313" key="3">
    <source>
        <dbReference type="Proteomes" id="UP000281975"/>
    </source>
</evidence>
<dbReference type="RefSeq" id="WP_121171455.1">
    <property type="nucleotide sequence ID" value="NZ_RBIN01000002.1"/>
</dbReference>
<evidence type="ECO:0000259" key="1">
    <source>
        <dbReference type="Pfam" id="PF01408"/>
    </source>
</evidence>
<organism evidence="2 3">
    <name type="scientific">Kushneria sinocarnis</name>
    <dbReference type="NCBI Taxonomy" id="595502"/>
    <lineage>
        <taxon>Bacteria</taxon>
        <taxon>Pseudomonadati</taxon>
        <taxon>Pseudomonadota</taxon>
        <taxon>Gammaproteobacteria</taxon>
        <taxon>Oceanospirillales</taxon>
        <taxon>Halomonadaceae</taxon>
        <taxon>Kushneria</taxon>
    </lineage>
</organism>
<dbReference type="PANTHER" id="PTHR43818">
    <property type="entry name" value="BCDNA.GH03377"/>
    <property type="match status" value="1"/>
</dbReference>
<dbReference type="InterPro" id="IPR000683">
    <property type="entry name" value="Gfo/Idh/MocA-like_OxRdtase_N"/>
</dbReference>
<evidence type="ECO:0000313" key="2">
    <source>
        <dbReference type="EMBL" id="RKR06785.1"/>
    </source>
</evidence>
<comment type="caution">
    <text evidence="2">The sequence shown here is derived from an EMBL/GenBank/DDBJ whole genome shotgun (WGS) entry which is preliminary data.</text>
</comment>
<sequence length="311" mass="34612">MSAPIRIGIAGVGKIARDQHVPALQHNHRFELAACASRNASLDGVKSFDSLEAMLAGAPELHAVSLCTPPQVRYQQARAAIEAGRHVFLEKPPGVTLSEVEDLARRADQANVTLFASWHAREAAGVDRARQWLEEARVQRVDVQWREDVRTWHPGQQWIWQPGGLGVFDPGINALSIMTRILPDEFFLERARLEVPENCQAPIGAELDFTDAAGTPIHADFDWRQTGPQTWQITVETDRGTLLLEDGGSRLSVDGEQLIDGEDVEYAGLYRRFAELIGADRSEVDIRPFRHVADAFMLAERIATAPFHDQD</sequence>
<dbReference type="SUPFAM" id="SSF51735">
    <property type="entry name" value="NAD(P)-binding Rossmann-fold domains"/>
    <property type="match status" value="1"/>
</dbReference>
<dbReference type="PANTHER" id="PTHR43818:SF7">
    <property type="entry name" value="DEHYDROGENASE"/>
    <property type="match status" value="1"/>
</dbReference>
<dbReference type="Pfam" id="PF01408">
    <property type="entry name" value="GFO_IDH_MocA"/>
    <property type="match status" value="1"/>
</dbReference>
<dbReference type="OrthoDB" id="9813657at2"/>
<accession>A0A420X009</accession>
<dbReference type="Proteomes" id="UP000281975">
    <property type="component" value="Unassembled WGS sequence"/>
</dbReference>
<dbReference type="GO" id="GO:0000166">
    <property type="term" value="F:nucleotide binding"/>
    <property type="evidence" value="ECO:0007669"/>
    <property type="project" value="InterPro"/>
</dbReference>
<gene>
    <name evidence="2" type="ORF">C7446_0783</name>
</gene>
<dbReference type="Gene3D" id="3.30.360.10">
    <property type="entry name" value="Dihydrodipicolinate Reductase, domain 2"/>
    <property type="match status" value="1"/>
</dbReference>
<keyword evidence="3" id="KW-1185">Reference proteome</keyword>
<protein>
    <submittedName>
        <fullName evidence="2">D-galactose 1-dehydrogenase/L-arabinose 1-dehydrogenase</fullName>
    </submittedName>
</protein>
<reference evidence="2 3" key="1">
    <citation type="submission" date="2018-10" db="EMBL/GenBank/DDBJ databases">
        <title>Genomic Encyclopedia of Type Strains, Phase IV (KMG-IV): sequencing the most valuable type-strain genomes for metagenomic binning, comparative biology and taxonomic classification.</title>
        <authorList>
            <person name="Goeker M."/>
        </authorList>
    </citation>
    <scope>NUCLEOTIDE SEQUENCE [LARGE SCALE GENOMIC DNA]</scope>
    <source>
        <strain evidence="2 3">DSM 23229</strain>
    </source>
</reference>
<proteinExistence type="predicted"/>
<dbReference type="InterPro" id="IPR050463">
    <property type="entry name" value="Gfo/Idh/MocA_oxidrdct_glycsds"/>
</dbReference>
<name>A0A420X009_9GAMM</name>
<dbReference type="InterPro" id="IPR036291">
    <property type="entry name" value="NAD(P)-bd_dom_sf"/>
</dbReference>
<dbReference type="Gene3D" id="3.40.50.720">
    <property type="entry name" value="NAD(P)-binding Rossmann-like Domain"/>
    <property type="match status" value="1"/>
</dbReference>